<dbReference type="OrthoDB" id="1492759at2"/>
<dbReference type="PROSITE" id="PS51257">
    <property type="entry name" value="PROKAR_LIPOPROTEIN"/>
    <property type="match status" value="1"/>
</dbReference>
<feature type="domain" description="DUF5689" evidence="2">
    <location>
        <begin position="46"/>
        <end position="268"/>
    </location>
</feature>
<name>A0A6I4IUR2_9FLAO</name>
<reference evidence="4" key="1">
    <citation type="submission" date="2019-05" db="EMBL/GenBank/DDBJ databases">
        <title>Flavobacterium profundi sp. nov., isolated from a deep-sea seamount.</title>
        <authorList>
            <person name="Zhang D.-C."/>
        </authorList>
    </citation>
    <scope>NUCLEOTIDE SEQUENCE [LARGE SCALE GENOMIC DNA]</scope>
    <source>
        <strain evidence="4">TP390</strain>
    </source>
</reference>
<dbReference type="EMBL" id="WQLW01000013">
    <property type="protein sequence ID" value="MVO10545.1"/>
    <property type="molecule type" value="Genomic_DNA"/>
</dbReference>
<comment type="caution">
    <text evidence="3">The sequence shown here is derived from an EMBL/GenBank/DDBJ whole genome shotgun (WGS) entry which is preliminary data.</text>
</comment>
<organism evidence="3 4">
    <name type="scientific">Flavobacterium profundi</name>
    <dbReference type="NCBI Taxonomy" id="1774945"/>
    <lineage>
        <taxon>Bacteria</taxon>
        <taxon>Pseudomonadati</taxon>
        <taxon>Bacteroidota</taxon>
        <taxon>Flavobacteriia</taxon>
        <taxon>Flavobacteriales</taxon>
        <taxon>Flavobacteriaceae</taxon>
        <taxon>Flavobacterium</taxon>
    </lineage>
</organism>
<accession>A0A6I4IUR2</accession>
<dbReference type="RefSeq" id="WP_140998970.1">
    <property type="nucleotide sequence ID" value="NZ_VDCZ01000013.1"/>
</dbReference>
<dbReference type="NCBIfam" id="NF038128">
    <property type="entry name" value="choice_anch_J"/>
    <property type="match status" value="1"/>
</dbReference>
<dbReference type="Pfam" id="PF18942">
    <property type="entry name" value="DUF5689"/>
    <property type="match status" value="1"/>
</dbReference>
<dbReference type="AlphaFoldDB" id="A0A6I4IUR2"/>
<keyword evidence="1" id="KW-0732">Signal</keyword>
<evidence type="ECO:0000259" key="2">
    <source>
        <dbReference type="Pfam" id="PF18942"/>
    </source>
</evidence>
<protein>
    <recommendedName>
        <fullName evidence="2">DUF5689 domain-containing protein</fullName>
    </recommendedName>
</protein>
<dbReference type="Proteomes" id="UP000431264">
    <property type="component" value="Unassembled WGS sequence"/>
</dbReference>
<dbReference type="Gene3D" id="2.60.120.200">
    <property type="match status" value="1"/>
</dbReference>
<dbReference type="InterPro" id="IPR043744">
    <property type="entry name" value="DUF5689"/>
</dbReference>
<sequence length="442" mass="48135">MKKTILILTTALFATLTSCVTGDDYNAPDLSGECVTKTADIDIVPLANNATTTPTLWDLANGTILEAYVTSSDEGGNFYKTISMVTFDDNDNEYGFTVPVDEYNLFNVYEPGRKVYIDLTGLYVMEDDYTDDLQIGQLFGNDIGRVALDKYKNIIFRSCEKMDEEDLVNHIGLGEARNLGNLHTLVEFDNVQFDDVSLGTTFFNPNNTAGSGTNHTIKDKFGNNILLRVSEFATFAGEAIPSGNGKIRGVLTKFGSDYQLMIRTINDVQLTNDRYVPNVLFEETFVNNFPTWTAYSVVGAQVWTSTNFGNPTPSAYMNGFSSGSQANEDWLISPAIDLSSNVFAALTFETSTRFAGPALQVYISTNYSGSGAPSAATWTQLTGFNLPVWTSGSYTSWSAGASGGIDISNYVGNSNVRVAFKYTSTTAAAAGWEVDNVRVIGQ</sequence>
<proteinExistence type="predicted"/>
<gene>
    <name evidence="3" type="ORF">GOQ30_15330</name>
</gene>
<evidence type="ECO:0000313" key="3">
    <source>
        <dbReference type="EMBL" id="MVO10545.1"/>
    </source>
</evidence>
<evidence type="ECO:0000313" key="4">
    <source>
        <dbReference type="Proteomes" id="UP000431264"/>
    </source>
</evidence>
<feature type="signal peptide" evidence="1">
    <location>
        <begin position="1"/>
        <end position="22"/>
    </location>
</feature>
<keyword evidence="4" id="KW-1185">Reference proteome</keyword>
<feature type="chain" id="PRO_5026225822" description="DUF5689 domain-containing protein" evidence="1">
    <location>
        <begin position="23"/>
        <end position="442"/>
    </location>
</feature>
<evidence type="ECO:0000256" key="1">
    <source>
        <dbReference type="SAM" id="SignalP"/>
    </source>
</evidence>